<keyword evidence="1" id="KW-1133">Transmembrane helix</keyword>
<proteinExistence type="predicted"/>
<keyword evidence="1" id="KW-0472">Membrane</keyword>
<dbReference type="AlphaFoldDB" id="A0A9X3B6M4"/>
<evidence type="ECO:0000313" key="3">
    <source>
        <dbReference type="EMBL" id="MCU7548255.1"/>
    </source>
</evidence>
<dbReference type="InterPro" id="IPR000421">
    <property type="entry name" value="FA58C"/>
</dbReference>
<evidence type="ECO:0000256" key="1">
    <source>
        <dbReference type="SAM" id="Phobius"/>
    </source>
</evidence>
<protein>
    <submittedName>
        <fullName evidence="3">Discoidin domain-containing protein</fullName>
    </submittedName>
</protein>
<evidence type="ECO:0000259" key="2">
    <source>
        <dbReference type="PROSITE" id="PS50022"/>
    </source>
</evidence>
<reference evidence="3" key="1">
    <citation type="submission" date="2022-09" db="EMBL/GenBank/DDBJ databases">
        <authorList>
            <person name="Yuan C."/>
            <person name="Ke Z."/>
        </authorList>
    </citation>
    <scope>NUCLEOTIDE SEQUENCE</scope>
    <source>
        <strain evidence="3">LB-8</strain>
    </source>
</reference>
<dbReference type="Gene3D" id="2.60.120.260">
    <property type="entry name" value="Galactose-binding domain-like"/>
    <property type="match status" value="1"/>
</dbReference>
<feature type="domain" description="F5/8 type C" evidence="2">
    <location>
        <begin position="751"/>
        <end position="897"/>
    </location>
</feature>
<organism evidence="3 4">
    <name type="scientific">Paraflavisolibacter caeni</name>
    <dbReference type="NCBI Taxonomy" id="2982496"/>
    <lineage>
        <taxon>Bacteria</taxon>
        <taxon>Pseudomonadati</taxon>
        <taxon>Bacteroidota</taxon>
        <taxon>Chitinophagia</taxon>
        <taxon>Chitinophagales</taxon>
        <taxon>Chitinophagaceae</taxon>
        <taxon>Paraflavisolibacter</taxon>
    </lineage>
</organism>
<accession>A0A9X3B6M4</accession>
<reference evidence="3" key="2">
    <citation type="submission" date="2023-04" db="EMBL/GenBank/DDBJ databases">
        <title>Paracnuella aquatica gen. nov., sp. nov., a member of the family Chitinophagaceae isolated from a hot spring.</title>
        <authorList>
            <person name="Wang C."/>
        </authorList>
    </citation>
    <scope>NUCLEOTIDE SEQUENCE</scope>
    <source>
        <strain evidence="3">LB-8</strain>
    </source>
</reference>
<dbReference type="PROSITE" id="PS50022">
    <property type="entry name" value="FA58C_3"/>
    <property type="match status" value="1"/>
</dbReference>
<feature type="transmembrane region" description="Helical" evidence="1">
    <location>
        <begin position="50"/>
        <end position="69"/>
    </location>
</feature>
<name>A0A9X3B6M4_9BACT</name>
<dbReference type="EMBL" id="JAOTIF010000001">
    <property type="protein sequence ID" value="MCU7548255.1"/>
    <property type="molecule type" value="Genomic_DNA"/>
</dbReference>
<keyword evidence="4" id="KW-1185">Reference proteome</keyword>
<dbReference type="SUPFAM" id="SSF49785">
    <property type="entry name" value="Galactose-binding domain-like"/>
    <property type="match status" value="1"/>
</dbReference>
<dbReference type="Proteomes" id="UP001155483">
    <property type="component" value="Unassembled WGS sequence"/>
</dbReference>
<sequence length="911" mass="102950">MNQHFFYILPGSIMKSFYKHLLLFINPIYVNQSNHNKRIFFFIVKQLFKGNYSVYFFLFVMNFTIRLYAQEIGMPSTLPNVRYHLTSRPWIPLNISENTYLDKVEGLVRRTVNFQDSNGAIIDPYENNEMQYATPYFANAIATLISAGRASDLLDEGVSAMNKATTDVAEGASSIPDNHGEFFLAPLAVAIPLYAPYVSTSQIQIWRTRMSIPVNKIIRGRTHNWRTYAMKGEWYRAKYGFIQKDKAVNWIEDSWINTQKSRLINNLWNFYHDSTSNPDTWPYESAARSNLLAMVADGYDGASQGDILNILMKGTQSSLLYQDPSGQGVAGGRSGNHTWNDLVLANSFETMAEIAFNQGDTLLAGQYRHAAALGFQSVQRWQRSDGTYSVTKNHFDPQIRNRYAGYSFFTNYNGYMMYHIAENYLRHRTAIAEKPAPNEIGGYTIVSDTSLSTAIANAGGMHIEVCMRGSTDLNNDLYWTTLGVVRFARPGWDSRLGPSDGIRETKSGLGISFAPTFLENNNWVRLASLPERYEAFFSTQFTHPLLVRCRINYKPKRGQTGPTFTNDFIIIPDGILSILTSSTTNYGITWPILTFDGTSYLNYHLTSHIASTSFSNESDQQNFIALHSSPTITATDTTRRSSYGDLLPVRMISGTDSNITFIYPRNIQDPDADSVQKSFIRKGNDFTSILGSVKGNIYIGRTSAGGEASTIDLNNDSTAEATFDTTTGFLMQLQMGEITKIETDRAVTAIVYGQTINLQPYTPVDIHNPQKVIITNVLASADDGNVAFNTIDRKYNTRWSAQEDSQWIRYSFDTIEVIKTVKVAWYRGNERKAYFIIQSSLDSTNWTTLYTGHSSGQTTHFEPYHLTPAQARYLRIVCNGNSMNSWNAITEVEFIKEDEYFIDPTQVTKAR</sequence>
<dbReference type="InterPro" id="IPR008979">
    <property type="entry name" value="Galactose-bd-like_sf"/>
</dbReference>
<dbReference type="Pfam" id="PF00754">
    <property type="entry name" value="F5_F8_type_C"/>
    <property type="match status" value="1"/>
</dbReference>
<dbReference type="RefSeq" id="WP_279295699.1">
    <property type="nucleotide sequence ID" value="NZ_JAOTIF010000001.1"/>
</dbReference>
<keyword evidence="1" id="KW-0812">Transmembrane</keyword>
<comment type="caution">
    <text evidence="3">The sequence shown here is derived from an EMBL/GenBank/DDBJ whole genome shotgun (WGS) entry which is preliminary data.</text>
</comment>
<evidence type="ECO:0000313" key="4">
    <source>
        <dbReference type="Proteomes" id="UP001155483"/>
    </source>
</evidence>
<gene>
    <name evidence="3" type="ORF">OCK74_03975</name>
</gene>
<feature type="transmembrane region" description="Helical" evidence="1">
    <location>
        <begin position="6"/>
        <end position="29"/>
    </location>
</feature>